<sequence length="332" mass="36667">MRQSFGKKLVLFFIFLAFIAGTITYGLARPVSSANAPVLITVEPGMTTNDIGALLKQRGLISNVFLFRVLAKIEGLEGSLQAGEYQITPSMTVRQIIDMLARGETAYRQFTIPEGFTVDQVAALLEQHKISDATQFKSLARAYAPYDYMTAGEGTLYTVEGFLFPDTYRVASGATAEDILKMLTKQFDQQFTPAMRARAAELNLSIREVIILASLVEKEAQLEGERPVIASVFFNRLKQGMPLQSCATIQYILGYPKPKLTVQDTQIPSPYNTYQHSGLPPGPIANPGLASIQAVLYPAETEYLYFVADKNGAHRFSRTYDEHLAAIDQVGK</sequence>
<dbReference type="PANTHER" id="PTHR30518">
    <property type="entry name" value="ENDOLYTIC MUREIN TRANSGLYCOSYLASE"/>
    <property type="match status" value="1"/>
</dbReference>
<dbReference type="Gene3D" id="3.30.160.60">
    <property type="entry name" value="Classic Zinc Finger"/>
    <property type="match status" value="1"/>
</dbReference>
<dbReference type="Proteomes" id="UP000243333">
    <property type="component" value="Unassembled WGS sequence"/>
</dbReference>
<dbReference type="GO" id="GO:0009252">
    <property type="term" value="P:peptidoglycan biosynthetic process"/>
    <property type="evidence" value="ECO:0007669"/>
    <property type="project" value="UniProtKB-UniRule"/>
</dbReference>
<keyword evidence="2 7" id="KW-0812">Transmembrane</keyword>
<comment type="similarity">
    <text evidence="7">Belongs to the transglycosylase MltG family.</text>
</comment>
<keyword evidence="6 7" id="KW-0961">Cell wall biogenesis/degradation</keyword>
<evidence type="ECO:0000256" key="6">
    <source>
        <dbReference type="ARBA" id="ARBA00023316"/>
    </source>
</evidence>
<dbReference type="Pfam" id="PF02618">
    <property type="entry name" value="YceG"/>
    <property type="match status" value="1"/>
</dbReference>
<proteinExistence type="inferred from homology"/>
<evidence type="ECO:0000256" key="1">
    <source>
        <dbReference type="ARBA" id="ARBA00022475"/>
    </source>
</evidence>
<evidence type="ECO:0000313" key="9">
    <source>
        <dbReference type="Proteomes" id="UP000243333"/>
    </source>
</evidence>
<dbReference type="PANTHER" id="PTHR30518:SF2">
    <property type="entry name" value="ENDOLYTIC MUREIN TRANSGLYCOSYLASE"/>
    <property type="match status" value="1"/>
</dbReference>
<evidence type="ECO:0000256" key="4">
    <source>
        <dbReference type="ARBA" id="ARBA00023136"/>
    </source>
</evidence>
<organism evidence="8 9">
    <name type="scientific">Sporolituus thermophilus DSM 23256</name>
    <dbReference type="NCBI Taxonomy" id="1123285"/>
    <lineage>
        <taxon>Bacteria</taxon>
        <taxon>Bacillati</taxon>
        <taxon>Bacillota</taxon>
        <taxon>Negativicutes</taxon>
        <taxon>Selenomonadales</taxon>
        <taxon>Sporomusaceae</taxon>
        <taxon>Sporolituus</taxon>
    </lineage>
</organism>
<keyword evidence="9" id="KW-1185">Reference proteome</keyword>
<name>A0A1G7ICR4_9FIRM</name>
<evidence type="ECO:0000256" key="7">
    <source>
        <dbReference type="HAMAP-Rule" id="MF_02065"/>
    </source>
</evidence>
<keyword evidence="1 7" id="KW-1003">Cell membrane</keyword>
<dbReference type="GO" id="GO:0008932">
    <property type="term" value="F:lytic endotransglycosylase activity"/>
    <property type="evidence" value="ECO:0007669"/>
    <property type="project" value="UniProtKB-UniRule"/>
</dbReference>
<evidence type="ECO:0000313" key="8">
    <source>
        <dbReference type="EMBL" id="SDF10510.1"/>
    </source>
</evidence>
<dbReference type="EMBL" id="FNBU01000002">
    <property type="protein sequence ID" value="SDF10510.1"/>
    <property type="molecule type" value="Genomic_DNA"/>
</dbReference>
<comment type="function">
    <text evidence="7">Functions as a peptidoglycan terminase that cleaves nascent peptidoglycan strands endolytically to terminate their elongation.</text>
</comment>
<dbReference type="AlphaFoldDB" id="A0A1G7ICR4"/>
<reference evidence="9" key="1">
    <citation type="submission" date="2016-10" db="EMBL/GenBank/DDBJ databases">
        <authorList>
            <person name="Varghese N."/>
            <person name="Submissions S."/>
        </authorList>
    </citation>
    <scope>NUCLEOTIDE SEQUENCE [LARGE SCALE GENOMIC DNA]</scope>
    <source>
        <strain evidence="9">DSM 23256</strain>
    </source>
</reference>
<evidence type="ECO:0000256" key="3">
    <source>
        <dbReference type="ARBA" id="ARBA00022989"/>
    </source>
</evidence>
<dbReference type="EC" id="4.2.2.29" evidence="7"/>
<dbReference type="GO" id="GO:0071555">
    <property type="term" value="P:cell wall organization"/>
    <property type="evidence" value="ECO:0007669"/>
    <property type="project" value="UniProtKB-KW"/>
</dbReference>
<dbReference type="STRING" id="1123285.SAMN05660235_00463"/>
<dbReference type="OrthoDB" id="9814591at2"/>
<evidence type="ECO:0000256" key="2">
    <source>
        <dbReference type="ARBA" id="ARBA00022692"/>
    </source>
</evidence>
<comment type="catalytic activity">
    <reaction evidence="7">
        <text>a peptidoglycan chain = a peptidoglycan chain with N-acetyl-1,6-anhydromuramyl-[peptide] at the reducing end + a peptidoglycan chain with N-acetylglucosamine at the non-reducing end.</text>
        <dbReference type="EC" id="4.2.2.29"/>
    </reaction>
</comment>
<gene>
    <name evidence="7" type="primary">mltG</name>
    <name evidence="8" type="ORF">SAMN05660235_00463</name>
</gene>
<accession>A0A1G7ICR4</accession>
<feature type="site" description="Important for catalytic activity" evidence="7">
    <location>
        <position position="219"/>
    </location>
</feature>
<dbReference type="RefSeq" id="WP_093687702.1">
    <property type="nucleotide sequence ID" value="NZ_FNBU01000002.1"/>
</dbReference>
<dbReference type="CDD" id="cd08010">
    <property type="entry name" value="MltG_like"/>
    <property type="match status" value="1"/>
</dbReference>
<protein>
    <recommendedName>
        <fullName evidence="7">Endolytic murein transglycosylase</fullName>
        <ecNumber evidence="7">4.2.2.29</ecNumber>
    </recommendedName>
    <alternativeName>
        <fullName evidence="7">Peptidoglycan lytic transglycosylase</fullName>
    </alternativeName>
    <alternativeName>
        <fullName evidence="7">Peptidoglycan polymerization terminase</fullName>
    </alternativeName>
</protein>
<dbReference type="Gene3D" id="3.30.1490.480">
    <property type="entry name" value="Endolytic murein transglycosylase"/>
    <property type="match status" value="2"/>
</dbReference>
<dbReference type="InterPro" id="IPR003770">
    <property type="entry name" value="MLTG-like"/>
</dbReference>
<keyword evidence="5 7" id="KW-0456">Lyase</keyword>
<dbReference type="HAMAP" id="MF_02065">
    <property type="entry name" value="MltG"/>
    <property type="match status" value="1"/>
</dbReference>
<dbReference type="NCBIfam" id="TIGR00247">
    <property type="entry name" value="endolytic transglycosylase MltG"/>
    <property type="match status" value="1"/>
</dbReference>
<keyword evidence="3 7" id="KW-1133">Transmembrane helix</keyword>
<dbReference type="GO" id="GO:0005886">
    <property type="term" value="C:plasma membrane"/>
    <property type="evidence" value="ECO:0007669"/>
    <property type="project" value="UniProtKB-UniRule"/>
</dbReference>
<keyword evidence="4 7" id="KW-0472">Membrane</keyword>
<evidence type="ECO:0000256" key="5">
    <source>
        <dbReference type="ARBA" id="ARBA00023239"/>
    </source>
</evidence>